<organism evidence="2 3">
    <name type="scientific">Candidatus Accumulibacter affinis</name>
    <dbReference type="NCBI Taxonomy" id="2954384"/>
    <lineage>
        <taxon>Bacteria</taxon>
        <taxon>Pseudomonadati</taxon>
        <taxon>Pseudomonadota</taxon>
        <taxon>Betaproteobacteria</taxon>
        <taxon>Candidatus Accumulibacter</taxon>
    </lineage>
</organism>
<evidence type="ECO:0000259" key="1">
    <source>
        <dbReference type="Pfam" id="PF08291"/>
    </source>
</evidence>
<dbReference type="EMBL" id="JADJOT010000008">
    <property type="protein sequence ID" value="MBK7954249.1"/>
    <property type="molecule type" value="Genomic_DNA"/>
</dbReference>
<dbReference type="Proteomes" id="UP000706151">
    <property type="component" value="Unassembled WGS sequence"/>
</dbReference>
<dbReference type="Gene3D" id="3.30.1380.10">
    <property type="match status" value="1"/>
</dbReference>
<reference evidence="2 3" key="1">
    <citation type="submission" date="2020-10" db="EMBL/GenBank/DDBJ databases">
        <title>Connecting structure to function with the recovery of over 1000 high-quality activated sludge metagenome-assembled genomes encoding full-length rRNA genes using long-read sequencing.</title>
        <authorList>
            <person name="Singleton C.M."/>
            <person name="Petriglieri F."/>
            <person name="Kristensen J.M."/>
            <person name="Kirkegaard R.H."/>
            <person name="Michaelsen T.Y."/>
            <person name="Andersen M.H."/>
            <person name="Karst S.M."/>
            <person name="Dueholm M.S."/>
            <person name="Nielsen P.H."/>
            <person name="Albertsen M."/>
        </authorList>
    </citation>
    <scope>NUCLEOTIDE SEQUENCE [LARGE SCALE GENOMIC DNA]</scope>
    <source>
        <strain evidence="2">Fred_18-Q3-R57-64_BAT3C.720</strain>
    </source>
</reference>
<dbReference type="InterPro" id="IPR009045">
    <property type="entry name" value="Zn_M74/Hedgehog-like"/>
</dbReference>
<gene>
    <name evidence="2" type="ORF">IPK02_09960</name>
</gene>
<protein>
    <submittedName>
        <fullName evidence="2">DUF882 domain-containing protein</fullName>
    </submittedName>
</protein>
<name>A0A935TAJ3_9PROT</name>
<evidence type="ECO:0000313" key="3">
    <source>
        <dbReference type="Proteomes" id="UP000706151"/>
    </source>
</evidence>
<feature type="domain" description="Peptidase M15A C-terminal" evidence="1">
    <location>
        <begin position="6"/>
        <end position="121"/>
    </location>
</feature>
<proteinExistence type="predicted"/>
<sequence length="151" mass="16537">MGQLTPHFNIDEFLFSQTATRKGIDNKPTPEVAENLRRLAEVLETVRLLLDGVPIRISSGYRSPALNDAIGGAPKSAHMQGLAADFTAPTFGTLKDTARRIAASGLAYDQLIFEHGTWLHLGIAESGHTPKKEDLSFFGANYRKTPLFTQI</sequence>
<accession>A0A935TAJ3</accession>
<dbReference type="Pfam" id="PF08291">
    <property type="entry name" value="Peptidase_M15_3"/>
    <property type="match status" value="1"/>
</dbReference>
<dbReference type="AlphaFoldDB" id="A0A935TAJ3"/>
<comment type="caution">
    <text evidence="2">The sequence shown here is derived from an EMBL/GenBank/DDBJ whole genome shotgun (WGS) entry which is preliminary data.</text>
</comment>
<dbReference type="InterPro" id="IPR013230">
    <property type="entry name" value="Peptidase_M15A_C"/>
</dbReference>
<evidence type="ECO:0000313" key="2">
    <source>
        <dbReference type="EMBL" id="MBK7954249.1"/>
    </source>
</evidence>
<dbReference type="SUPFAM" id="SSF55166">
    <property type="entry name" value="Hedgehog/DD-peptidase"/>
    <property type="match status" value="1"/>
</dbReference>